<dbReference type="Pfam" id="PF17782">
    <property type="entry name" value="WHD_DprA"/>
    <property type="match status" value="1"/>
</dbReference>
<dbReference type="SUPFAM" id="SSF47781">
    <property type="entry name" value="RuvA domain 2-like"/>
    <property type="match status" value="1"/>
</dbReference>
<proteinExistence type="inferred from homology"/>
<keyword evidence="3" id="KW-0234">DNA repair</keyword>
<dbReference type="Gene3D" id="3.40.50.450">
    <property type="match status" value="1"/>
</dbReference>
<comment type="similarity">
    <text evidence="1">Belongs to the DprA/Smf family.</text>
</comment>
<dbReference type="Pfam" id="PF12826">
    <property type="entry name" value="HHH_2"/>
    <property type="match status" value="1"/>
</dbReference>
<evidence type="ECO:0000259" key="4">
    <source>
        <dbReference type="Pfam" id="PF02481"/>
    </source>
</evidence>
<dbReference type="GO" id="GO:0006281">
    <property type="term" value="P:DNA repair"/>
    <property type="evidence" value="ECO:0007669"/>
    <property type="project" value="UniProtKB-KW"/>
</dbReference>
<dbReference type="Gene3D" id="1.10.10.10">
    <property type="entry name" value="Winged helix-like DNA-binding domain superfamily/Winged helix DNA-binding domain"/>
    <property type="match status" value="1"/>
</dbReference>
<comment type="caution">
    <text evidence="7">The sequence shown here is derived from an EMBL/GenBank/DDBJ whole genome shotgun (WGS) entry which is preliminary data.</text>
</comment>
<dbReference type="InterPro" id="IPR057666">
    <property type="entry name" value="DrpA_SLOG"/>
</dbReference>
<evidence type="ECO:0000259" key="6">
    <source>
        <dbReference type="Pfam" id="PF17782"/>
    </source>
</evidence>
<protein>
    <submittedName>
        <fullName evidence="7">DNA-protecting protein DprA</fullName>
    </submittedName>
</protein>
<accession>A0A7C4QSB0</accession>
<feature type="domain" description="Smf/DprA SLOG" evidence="4">
    <location>
        <begin position="95"/>
        <end position="303"/>
    </location>
</feature>
<evidence type="ECO:0000256" key="1">
    <source>
        <dbReference type="ARBA" id="ARBA00006525"/>
    </source>
</evidence>
<dbReference type="PANTHER" id="PTHR43022">
    <property type="entry name" value="PROTEIN SMF"/>
    <property type="match status" value="1"/>
</dbReference>
<name>A0A7C4QSB0_9PLAN</name>
<dbReference type="Pfam" id="PF02481">
    <property type="entry name" value="DNA_processg_A"/>
    <property type="match status" value="1"/>
</dbReference>
<dbReference type="NCBIfam" id="TIGR00732">
    <property type="entry name" value="dprA"/>
    <property type="match status" value="1"/>
</dbReference>
<gene>
    <name evidence="7" type="primary">dprA</name>
    <name evidence="7" type="ORF">ENS64_13035</name>
</gene>
<reference evidence="7" key="1">
    <citation type="journal article" date="2020" name="mSystems">
        <title>Genome- and Community-Level Interaction Insights into Carbon Utilization and Element Cycling Functions of Hydrothermarchaeota in Hydrothermal Sediment.</title>
        <authorList>
            <person name="Zhou Z."/>
            <person name="Liu Y."/>
            <person name="Xu W."/>
            <person name="Pan J."/>
            <person name="Luo Z.H."/>
            <person name="Li M."/>
        </authorList>
    </citation>
    <scope>NUCLEOTIDE SEQUENCE [LARGE SCALE GENOMIC DNA]</scope>
    <source>
        <strain evidence="7">SpSt-508</strain>
    </source>
</reference>
<dbReference type="GO" id="GO:0009294">
    <property type="term" value="P:DNA-mediated transformation"/>
    <property type="evidence" value="ECO:0007669"/>
    <property type="project" value="InterPro"/>
</dbReference>
<dbReference type="InterPro" id="IPR036388">
    <property type="entry name" value="WH-like_DNA-bd_sf"/>
</dbReference>
<dbReference type="InterPro" id="IPR010994">
    <property type="entry name" value="RuvA_2-like"/>
</dbReference>
<dbReference type="EMBL" id="DSVQ01000016">
    <property type="protein sequence ID" value="HGT40166.1"/>
    <property type="molecule type" value="Genomic_DNA"/>
</dbReference>
<organism evidence="7">
    <name type="scientific">Schlesneria paludicola</name>
    <dbReference type="NCBI Taxonomy" id="360056"/>
    <lineage>
        <taxon>Bacteria</taxon>
        <taxon>Pseudomonadati</taxon>
        <taxon>Planctomycetota</taxon>
        <taxon>Planctomycetia</taxon>
        <taxon>Planctomycetales</taxon>
        <taxon>Planctomycetaceae</taxon>
        <taxon>Schlesneria</taxon>
    </lineage>
</organism>
<keyword evidence="2" id="KW-0227">DNA damage</keyword>
<feature type="domain" description="DprA winged helix" evidence="6">
    <location>
        <begin position="322"/>
        <end position="377"/>
    </location>
</feature>
<sequence>MNVSATLFHDADDPDASSRERWRKLELWLTPGIGPRLWQNLMNHFGTADRVLQASLAELQQIDGVGPKLAAAIRTARPETAQREWLDCQSRGVRLLWRGESDFPEPLTRICDPPPLLYCQGAWKPADALAIAIVGSRHCTLYGRQTAEKLAAGLARAGLTVVSGLARGIDAAAHRGALQAGGRTLAVFATGLAEVYPPEHADLAGDIAQQGALLSEAPLRQTALPGLFPQRNRIISGLALGVIVVEASRSSGALHTARHALEQSREVFAVPGRIDSPASLGCLDLLRDGATLVRDVDDVLTALGPLTQPVARNATNTVLNPAELLLSEHERAILNRIAQDATAIDEVVRASGMEASRVLTTLTVLEMRRLIRRLPGGFVARAPG</sequence>
<dbReference type="SUPFAM" id="SSF102405">
    <property type="entry name" value="MCP/YpsA-like"/>
    <property type="match status" value="1"/>
</dbReference>
<dbReference type="InterPro" id="IPR041614">
    <property type="entry name" value="DprA_WH"/>
</dbReference>
<evidence type="ECO:0000256" key="2">
    <source>
        <dbReference type="ARBA" id="ARBA00022763"/>
    </source>
</evidence>
<evidence type="ECO:0000259" key="5">
    <source>
        <dbReference type="Pfam" id="PF12826"/>
    </source>
</evidence>
<dbReference type="AlphaFoldDB" id="A0A7C4QSB0"/>
<dbReference type="InterPro" id="IPR003488">
    <property type="entry name" value="DprA"/>
</dbReference>
<feature type="domain" description="DisA/LigA helix-hairpin-helix motif" evidence="5">
    <location>
        <begin position="31"/>
        <end position="75"/>
    </location>
</feature>
<dbReference type="PANTHER" id="PTHR43022:SF1">
    <property type="entry name" value="PROTEIN SMF"/>
    <property type="match status" value="1"/>
</dbReference>
<evidence type="ECO:0000313" key="7">
    <source>
        <dbReference type="EMBL" id="HGT40166.1"/>
    </source>
</evidence>
<evidence type="ECO:0000256" key="3">
    <source>
        <dbReference type="ARBA" id="ARBA00023204"/>
    </source>
</evidence>
<dbReference type="InterPro" id="IPR041663">
    <property type="entry name" value="DisA/LigA_HHH"/>
</dbReference>